<dbReference type="GO" id="GO:0008933">
    <property type="term" value="F:peptidoglycan lytic transglycosylase activity"/>
    <property type="evidence" value="ECO:0007669"/>
    <property type="project" value="InterPro"/>
</dbReference>
<dbReference type="AlphaFoldDB" id="A0AAE3LM03"/>
<dbReference type="CDD" id="cd00254">
    <property type="entry name" value="LT-like"/>
    <property type="match status" value="1"/>
</dbReference>
<keyword evidence="4" id="KW-1185">Reference proteome</keyword>
<dbReference type="PANTHER" id="PTHR37423:SF2">
    <property type="entry name" value="MEMBRANE-BOUND LYTIC MUREIN TRANSGLYCOSYLASE C"/>
    <property type="match status" value="1"/>
</dbReference>
<feature type="domain" description="Transglycosylase SLT" evidence="2">
    <location>
        <begin position="102"/>
        <end position="208"/>
    </location>
</feature>
<evidence type="ECO:0000259" key="2">
    <source>
        <dbReference type="Pfam" id="PF01464"/>
    </source>
</evidence>
<sequence>MNIQQLKTLMEINALKQIQKPTTSNSAYTTNSFSELLQTMLQPDMTSKLSNQVGIQLDASVNTAWLNTLSSILANSQTESSIGSNNTVESSTTTENSDIQSIISEASNRYNLPASLISTVIKHESNFNPEAVSYVGAKGLMQLMPTTAESLGVKNIEDPYENVMAGSKYLRQMLDRYGSIELALAAYNAGPGNVDKYNGIPPFDETQNYVRKIMSDLTV</sequence>
<dbReference type="Gene3D" id="1.10.530.10">
    <property type="match status" value="1"/>
</dbReference>
<reference evidence="3" key="1">
    <citation type="submission" date="2022-10" db="EMBL/GenBank/DDBJ databases">
        <title>Description of Fervidibacillus gen. nov. in the family Fervidibacillaceae fam. nov. with two species, Fervidibacillus albus sp. nov., and Fervidibacillus halotolerans sp. nov., isolated from tidal flat sediments.</title>
        <authorList>
            <person name="Kwon K.K."/>
            <person name="Yang S.-H."/>
        </authorList>
    </citation>
    <scope>NUCLEOTIDE SEQUENCE</scope>
    <source>
        <strain evidence="3">JCM 19140</strain>
    </source>
</reference>
<accession>A0AAE3LM03</accession>
<gene>
    <name evidence="3" type="ORF">OEV98_02495</name>
</gene>
<dbReference type="GO" id="GO:0016020">
    <property type="term" value="C:membrane"/>
    <property type="evidence" value="ECO:0007669"/>
    <property type="project" value="InterPro"/>
</dbReference>
<proteinExistence type="inferred from homology"/>
<organism evidence="3 4">
    <name type="scientific">Perspicuibacillus lycopersici</name>
    <dbReference type="NCBI Taxonomy" id="1325689"/>
    <lineage>
        <taxon>Bacteria</taxon>
        <taxon>Bacillati</taxon>
        <taxon>Bacillota</taxon>
        <taxon>Bacilli</taxon>
        <taxon>Bacillales</taxon>
        <taxon>Bacillaceae</taxon>
        <taxon>Perspicuibacillus</taxon>
    </lineage>
</organism>
<dbReference type="SUPFAM" id="SSF53955">
    <property type="entry name" value="Lysozyme-like"/>
    <property type="match status" value="1"/>
</dbReference>
<dbReference type="Pfam" id="PF01464">
    <property type="entry name" value="SLT"/>
    <property type="match status" value="1"/>
</dbReference>
<evidence type="ECO:0000313" key="3">
    <source>
        <dbReference type="EMBL" id="MCU9612431.1"/>
    </source>
</evidence>
<dbReference type="Proteomes" id="UP001209318">
    <property type="component" value="Unassembled WGS sequence"/>
</dbReference>
<dbReference type="InterPro" id="IPR000189">
    <property type="entry name" value="Transglyc_AS"/>
</dbReference>
<comment type="caution">
    <text evidence="3">The sequence shown here is derived from an EMBL/GenBank/DDBJ whole genome shotgun (WGS) entry which is preliminary data.</text>
</comment>
<dbReference type="PANTHER" id="PTHR37423">
    <property type="entry name" value="SOLUBLE LYTIC MUREIN TRANSGLYCOSYLASE-RELATED"/>
    <property type="match status" value="1"/>
</dbReference>
<evidence type="ECO:0000313" key="4">
    <source>
        <dbReference type="Proteomes" id="UP001209318"/>
    </source>
</evidence>
<dbReference type="RefSeq" id="WP_263071581.1">
    <property type="nucleotide sequence ID" value="NZ_JAOUSF010000001.1"/>
</dbReference>
<dbReference type="PROSITE" id="PS00922">
    <property type="entry name" value="TRANSGLYCOSYLASE"/>
    <property type="match status" value="1"/>
</dbReference>
<name>A0AAE3LM03_9BACI</name>
<dbReference type="EMBL" id="JAOUSF010000001">
    <property type="protein sequence ID" value="MCU9612431.1"/>
    <property type="molecule type" value="Genomic_DNA"/>
</dbReference>
<comment type="similarity">
    <text evidence="1">Belongs to the transglycosylase Slt family.</text>
</comment>
<dbReference type="InterPro" id="IPR023346">
    <property type="entry name" value="Lysozyme-like_dom_sf"/>
</dbReference>
<dbReference type="InterPro" id="IPR008258">
    <property type="entry name" value="Transglycosylase_SLT_dom_1"/>
</dbReference>
<evidence type="ECO:0000256" key="1">
    <source>
        <dbReference type="ARBA" id="ARBA00007734"/>
    </source>
</evidence>
<dbReference type="GO" id="GO:0000270">
    <property type="term" value="P:peptidoglycan metabolic process"/>
    <property type="evidence" value="ECO:0007669"/>
    <property type="project" value="InterPro"/>
</dbReference>
<protein>
    <submittedName>
        <fullName evidence="3">Lytic transglycosylase domain-containing protein</fullName>
    </submittedName>
</protein>